<reference evidence="1 2" key="1">
    <citation type="submission" date="2023-02" db="EMBL/GenBank/DDBJ databases">
        <title>LHISI_Scaffold_Assembly.</title>
        <authorList>
            <person name="Stuart O.P."/>
            <person name="Cleave R."/>
            <person name="Magrath M.J.L."/>
            <person name="Mikheyev A.S."/>
        </authorList>
    </citation>
    <scope>NUCLEOTIDE SEQUENCE [LARGE SCALE GENOMIC DNA]</scope>
    <source>
        <strain evidence="1">Daus_M_001</strain>
        <tissue evidence="1">Leg muscle</tissue>
    </source>
</reference>
<organism evidence="1 2">
    <name type="scientific">Dryococelus australis</name>
    <dbReference type="NCBI Taxonomy" id="614101"/>
    <lineage>
        <taxon>Eukaryota</taxon>
        <taxon>Metazoa</taxon>
        <taxon>Ecdysozoa</taxon>
        <taxon>Arthropoda</taxon>
        <taxon>Hexapoda</taxon>
        <taxon>Insecta</taxon>
        <taxon>Pterygota</taxon>
        <taxon>Neoptera</taxon>
        <taxon>Polyneoptera</taxon>
        <taxon>Phasmatodea</taxon>
        <taxon>Verophasmatodea</taxon>
        <taxon>Anareolatae</taxon>
        <taxon>Phasmatidae</taxon>
        <taxon>Eurycanthinae</taxon>
        <taxon>Dryococelus</taxon>
    </lineage>
</organism>
<gene>
    <name evidence="1" type="ORF">PR048_023584</name>
</gene>
<evidence type="ECO:0000313" key="1">
    <source>
        <dbReference type="EMBL" id="KAJ8875685.1"/>
    </source>
</evidence>
<accession>A0ABQ9GUH4</accession>
<keyword evidence="2" id="KW-1185">Reference proteome</keyword>
<sequence>MSVPWQPTYTIRVGTGNDDWKARRCWKNCIAGVYGATARVTRPFDGPSPGGKVSITKLLSRPIKGSARVERPPEQHPVFGVVGGGGDKELGRALQVEMSSGSCRSYRWMFCVWETWSEHSPRTGEAGSVPSGVARFFALGNVADTASCRRVSSGLSPFRRPIIPPLLHLLHISTPLALKPSVMYLNYTGKHRLQVNHEIEGENRYDLWSKAAACDAAETTGKQTGCSVWETRNNQQSRHGGNKDPYIRHRVAGANDPRVCKRSRDGALKEMASLPVKCLPASSPGNQGCSKCDRQRCRTVMNTSRTLVSSSSANLFVYHRSLSSASWLRSTAARGELFARYAELCSVLRLIVWFTHRPLKRSSAFDVTVSVSHRSLVSGRSRFSSSGSTLVTERSNTPAVVLVPSIRTEGEITSPLQPGAHSNKTRRGSVVLTPGASTAGVEIRCSSISLLTRYSPPLHILHPSVRVGLRGVHWDISIPAVPPPQRSGNTASLRRQPTRAPYQHGHLRTLVYATPMDDVGILRNQHCSGLRNNRESSRVSSTHSGVHATTDLGTKAAAILLISTESKISYLNPGRRAEIAVTRTSAADINISAQNSKPTSVVLEEVVEPPLRRRNGSCVICSSFSPAQSQPPGLLGTPPTNNIPINMDKALTNKLITVNDEHW</sequence>
<proteinExistence type="predicted"/>
<evidence type="ECO:0000313" key="2">
    <source>
        <dbReference type="Proteomes" id="UP001159363"/>
    </source>
</evidence>
<protein>
    <submittedName>
        <fullName evidence="1">Uncharacterized protein</fullName>
    </submittedName>
</protein>
<comment type="caution">
    <text evidence="1">The sequence shown here is derived from an EMBL/GenBank/DDBJ whole genome shotgun (WGS) entry which is preliminary data.</text>
</comment>
<dbReference type="Proteomes" id="UP001159363">
    <property type="component" value="Chromosome 8"/>
</dbReference>
<dbReference type="EMBL" id="JARBHB010000009">
    <property type="protein sequence ID" value="KAJ8875685.1"/>
    <property type="molecule type" value="Genomic_DNA"/>
</dbReference>
<name>A0ABQ9GUH4_9NEOP</name>